<dbReference type="Gene3D" id="1.10.10.60">
    <property type="entry name" value="Homeodomain-like"/>
    <property type="match status" value="2"/>
</dbReference>
<dbReference type="GO" id="GO:0003700">
    <property type="term" value="F:DNA-binding transcription factor activity"/>
    <property type="evidence" value="ECO:0007669"/>
    <property type="project" value="InterPro"/>
</dbReference>
<dbReference type="KEGG" id="stq:Spith_2141"/>
<dbReference type="STRING" id="869211.Spith_2141"/>
<dbReference type="PANTHER" id="PTHR43280:SF2">
    <property type="entry name" value="HTH-TYPE TRANSCRIPTIONAL REGULATOR EXSA"/>
    <property type="match status" value="1"/>
</dbReference>
<dbReference type="InterPro" id="IPR018060">
    <property type="entry name" value="HTH_AraC"/>
</dbReference>
<dbReference type="SUPFAM" id="SSF46689">
    <property type="entry name" value="Homeodomain-like"/>
    <property type="match status" value="2"/>
</dbReference>
<keyword evidence="1" id="KW-0805">Transcription regulation</keyword>
<dbReference type="PANTHER" id="PTHR43280">
    <property type="entry name" value="ARAC-FAMILY TRANSCRIPTIONAL REGULATOR"/>
    <property type="match status" value="1"/>
</dbReference>
<dbReference type="Pfam" id="PF17853">
    <property type="entry name" value="GGDEF_2"/>
    <property type="match status" value="1"/>
</dbReference>
<organism evidence="6 7">
    <name type="scientific">Winmispira thermophila (strain ATCC 700085 / DSM 6578 / Z-1203)</name>
    <name type="common">Spirochaeta thermophila</name>
    <dbReference type="NCBI Taxonomy" id="869211"/>
    <lineage>
        <taxon>Bacteria</taxon>
        <taxon>Pseudomonadati</taxon>
        <taxon>Spirochaetota</taxon>
        <taxon>Spirochaetia</taxon>
        <taxon>Winmispirales</taxon>
        <taxon>Winmispiraceae</taxon>
        <taxon>Winmispira</taxon>
    </lineage>
</organism>
<keyword evidence="2" id="KW-0238">DNA-binding</keyword>
<evidence type="ECO:0000256" key="4">
    <source>
        <dbReference type="SAM" id="Phobius"/>
    </source>
</evidence>
<dbReference type="InterPro" id="IPR009057">
    <property type="entry name" value="Homeodomain-like_sf"/>
</dbReference>
<gene>
    <name evidence="6" type="ordered locus">Spith_2141</name>
</gene>
<dbReference type="Pfam" id="PF12833">
    <property type="entry name" value="HTH_18"/>
    <property type="match status" value="1"/>
</dbReference>
<proteinExistence type="predicted"/>
<sequence length="640" mass="72062">MMVKDAALFVSNVAIPVMSSLVFTVCLVYFLLSNVHHPASLKFLRVFLFSFTAFLLGRPLQVLLGPYPLPLIIVNLRVFLLGGIIAPLVIFMSNFLWRRRSVLMVELALLCVSLSVLYVVFNTLGTRDSVVLFEVVGVRGYENATPFGAAPYYGREFALYAQISIGALLLYVSFLGLRNLWGSGEGGAYLKKNLMINMGLAVFALSFIIGSCLAQWWLYYTASFLVVIFFVAAVGYDVQETNFLREKVVPLIEREITSRILVGESESKDLPQFLRLLSASAELNTAVVMRVHVSDVSSLRGGGDLEKGDRISSRLERELRRYFLEDEVLMLHVGNHRSAILVKTGEGKTALLREALEGFYRTSSREGVHLVIGVGRPKESVCRIATSFQEAVYAQQYGEVHHLDGVIEYESLVDPGDGEAFPASEKEALVSSIKLGHLGSLEKAFGNYFNAVRRWSLDNPEWIRATLYELVGTVAGIPVLSSRIKARIYAHLLSWGVELQQAEDIESMYRTGLEIVRAIGSWVSDQYRQRSSSLVDRARSYVAERFERDIDYREVARSLNISPSYFLHLFKRETGRRFGEYVTSVRVERAKELLREGRLNVTEVAFRVGFKSSSYFSYVFKRYEGVPPTAYRRRATPSST</sequence>
<dbReference type="EMBL" id="CP002903">
    <property type="protein sequence ID" value="AEJ62396.1"/>
    <property type="molecule type" value="Genomic_DNA"/>
</dbReference>
<evidence type="ECO:0000256" key="1">
    <source>
        <dbReference type="ARBA" id="ARBA00023015"/>
    </source>
</evidence>
<dbReference type="RefSeq" id="WP_014625710.1">
    <property type="nucleotide sequence ID" value="NC_017583.1"/>
</dbReference>
<dbReference type="Proteomes" id="UP000007254">
    <property type="component" value="Chromosome"/>
</dbReference>
<reference evidence="6 7" key="1">
    <citation type="submission" date="2011-06" db="EMBL/GenBank/DDBJ databases">
        <title>The complete genome of Spirochaeta thermophila DSM 6578.</title>
        <authorList>
            <consortium name="US DOE Joint Genome Institute (JGI-PGF)"/>
            <person name="Lucas S."/>
            <person name="Lapidus A."/>
            <person name="Bruce D."/>
            <person name="Goodwin L."/>
            <person name="Pitluck S."/>
            <person name="Peters L."/>
            <person name="Kyrpides N."/>
            <person name="Mavromatis K."/>
            <person name="Ivanova N."/>
            <person name="Mikailova N."/>
            <person name="Pagani I."/>
            <person name="Chertkov O."/>
            <person name="Detter J.C."/>
            <person name="Tapia R."/>
            <person name="Han C."/>
            <person name="Land M."/>
            <person name="Hauser L."/>
            <person name="Markowitz V."/>
            <person name="Cheng J.-F."/>
            <person name="Hugenholtz P."/>
            <person name="Woyke T."/>
            <person name="Wu D."/>
            <person name="Spring S."/>
            <person name="Merkhoffer B."/>
            <person name="Schneider S."/>
            <person name="Klenk H.-P."/>
            <person name="Eisen J.A."/>
        </authorList>
    </citation>
    <scope>NUCLEOTIDE SEQUENCE [LARGE SCALE GENOMIC DNA]</scope>
    <source>
        <strain evidence="7">ATCC 700085 / DSM 6578 / Z-1203</strain>
    </source>
</reference>
<feature type="transmembrane region" description="Helical" evidence="4">
    <location>
        <begin position="157"/>
        <end position="181"/>
    </location>
</feature>
<feature type="transmembrane region" description="Helical" evidence="4">
    <location>
        <begin position="193"/>
        <end position="211"/>
    </location>
</feature>
<keyword evidence="4" id="KW-0812">Transmembrane</keyword>
<feature type="transmembrane region" description="Helical" evidence="4">
    <location>
        <begin position="102"/>
        <end position="121"/>
    </location>
</feature>
<name>G0GFJ7_WINT7</name>
<keyword evidence="7" id="KW-1185">Reference proteome</keyword>
<protein>
    <submittedName>
        <fullName evidence="6">Transcriptional regulator, AraC family</fullName>
    </submittedName>
</protein>
<dbReference type="SMART" id="SM00342">
    <property type="entry name" value="HTH_ARAC"/>
    <property type="match status" value="1"/>
</dbReference>
<evidence type="ECO:0000313" key="7">
    <source>
        <dbReference type="Proteomes" id="UP000007254"/>
    </source>
</evidence>
<feature type="transmembrane region" description="Helical" evidence="4">
    <location>
        <begin position="67"/>
        <end position="90"/>
    </location>
</feature>
<evidence type="ECO:0000256" key="3">
    <source>
        <dbReference type="ARBA" id="ARBA00023163"/>
    </source>
</evidence>
<dbReference type="PROSITE" id="PS01124">
    <property type="entry name" value="HTH_ARAC_FAMILY_2"/>
    <property type="match status" value="1"/>
</dbReference>
<keyword evidence="4" id="KW-0472">Membrane</keyword>
<keyword evidence="3" id="KW-0804">Transcription</keyword>
<keyword evidence="4" id="KW-1133">Transmembrane helix</keyword>
<dbReference type="InterPro" id="IPR041522">
    <property type="entry name" value="CdaR_GGDEF"/>
</dbReference>
<feature type="domain" description="HTH araC/xylS-type" evidence="5">
    <location>
        <begin position="536"/>
        <end position="634"/>
    </location>
</feature>
<dbReference type="PROSITE" id="PS00041">
    <property type="entry name" value="HTH_ARAC_FAMILY_1"/>
    <property type="match status" value="1"/>
</dbReference>
<feature type="transmembrane region" description="Helical" evidence="4">
    <location>
        <begin position="6"/>
        <end position="31"/>
    </location>
</feature>
<dbReference type="InterPro" id="IPR018062">
    <property type="entry name" value="HTH_AraC-typ_CS"/>
</dbReference>
<dbReference type="GO" id="GO:0043565">
    <property type="term" value="F:sequence-specific DNA binding"/>
    <property type="evidence" value="ECO:0007669"/>
    <property type="project" value="InterPro"/>
</dbReference>
<evidence type="ECO:0000313" key="6">
    <source>
        <dbReference type="EMBL" id="AEJ62396.1"/>
    </source>
</evidence>
<dbReference type="InterPro" id="IPR020449">
    <property type="entry name" value="Tscrpt_reg_AraC-type_HTH"/>
</dbReference>
<dbReference type="AlphaFoldDB" id="G0GFJ7"/>
<accession>G0GFJ7</accession>
<dbReference type="PRINTS" id="PR00032">
    <property type="entry name" value="HTHARAC"/>
</dbReference>
<evidence type="ECO:0000259" key="5">
    <source>
        <dbReference type="PROSITE" id="PS01124"/>
    </source>
</evidence>
<dbReference type="HOGENOM" id="CLU_427521_0_0_12"/>
<feature type="transmembrane region" description="Helical" evidence="4">
    <location>
        <begin position="43"/>
        <end position="61"/>
    </location>
</feature>
<evidence type="ECO:0000256" key="2">
    <source>
        <dbReference type="ARBA" id="ARBA00023125"/>
    </source>
</evidence>